<dbReference type="Proteomes" id="UP000664904">
    <property type="component" value="Chromosome"/>
</dbReference>
<dbReference type="InterPro" id="IPR036866">
    <property type="entry name" value="RibonucZ/Hydroxyglut_hydro"/>
</dbReference>
<dbReference type="KEGG" id="pxi:J5O05_15990"/>
<reference evidence="2" key="1">
    <citation type="submission" date="2021-03" db="EMBL/GenBank/DDBJ databases">
        <title>Complete Genome of Pseudoalteromonas xiamenensis STKMTI.2, a new potential marine bacterium producing anti-Vibrio compounds.</title>
        <authorList>
            <person name="Handayani D.P."/>
            <person name="Isnansetyo A."/>
            <person name="Istiqomah I."/>
            <person name="Jumina J."/>
        </authorList>
    </citation>
    <scope>NUCLEOTIDE SEQUENCE</scope>
    <source>
        <strain evidence="2">STKMTI.2</strain>
    </source>
</reference>
<evidence type="ECO:0000256" key="1">
    <source>
        <dbReference type="SAM" id="SignalP"/>
    </source>
</evidence>
<feature type="chain" id="PRO_5036879484" description="Metallo-beta-lactamase domain-containing protein" evidence="1">
    <location>
        <begin position="20"/>
        <end position="388"/>
    </location>
</feature>
<dbReference type="SUPFAM" id="SSF56281">
    <property type="entry name" value="Metallo-hydrolase/oxidoreductase"/>
    <property type="match status" value="1"/>
</dbReference>
<feature type="signal peptide" evidence="1">
    <location>
        <begin position="1"/>
        <end position="19"/>
    </location>
</feature>
<dbReference type="AlphaFoldDB" id="A0A975DGR5"/>
<gene>
    <name evidence="2" type="ORF">J5O05_15990</name>
</gene>
<evidence type="ECO:0000313" key="2">
    <source>
        <dbReference type="EMBL" id="QTH71269.1"/>
    </source>
</evidence>
<dbReference type="EMBL" id="CP072133">
    <property type="protein sequence ID" value="QTH71269.1"/>
    <property type="molecule type" value="Genomic_DNA"/>
</dbReference>
<keyword evidence="3" id="KW-1185">Reference proteome</keyword>
<protein>
    <recommendedName>
        <fullName evidence="4">Metallo-beta-lactamase domain-containing protein</fullName>
    </recommendedName>
</protein>
<keyword evidence="1" id="KW-0732">Signal</keyword>
<evidence type="ECO:0000313" key="3">
    <source>
        <dbReference type="Proteomes" id="UP000664904"/>
    </source>
</evidence>
<dbReference type="Gene3D" id="3.60.15.10">
    <property type="entry name" value="Ribonuclease Z/Hydroxyacylglutathione hydrolase-like"/>
    <property type="match status" value="1"/>
</dbReference>
<name>A0A975DGR5_9GAMM</name>
<accession>A0A975DGR5</accession>
<organism evidence="2 3">
    <name type="scientific">Pseudoalteromonas xiamenensis</name>
    <dbReference type="NCBI Taxonomy" id="882626"/>
    <lineage>
        <taxon>Bacteria</taxon>
        <taxon>Pseudomonadati</taxon>
        <taxon>Pseudomonadota</taxon>
        <taxon>Gammaproteobacteria</taxon>
        <taxon>Alteromonadales</taxon>
        <taxon>Pseudoalteromonadaceae</taxon>
        <taxon>Pseudoalteromonas</taxon>
    </lineage>
</organism>
<sequence>MLNRLWPVFAFLVIAMTQANEDAAPQYAVNKINDRVYVLTELWNGDNNGNAGVLITEKGVLLVGTLMTKSAPALEHQLKLITDKPVRYVINIDSDPYNHHANRYFAERGATIISHENMRYEKAYSELLVNEQLTMQFGNETVKIYHSSAHQLNHIDVFFETSNVLFMSDGYKAHWLTSHGPNGLKGLLDTFDKAIALADDKTVIVTGNTSKHPDFYLSNKKTLLKIRQKHIAYTHRIGELFNEGQTAKEIAKDEIINRLLSDFDLYPKAKQWLSEDIELVIETDFTKPFPLSLDTLQHYVGVYALADGTQIEVLMKNERIFARSENAFLFELLPLSKEIFDFKGTLGKNNLLFGVESNGMVTSLTTRLEEDGWWSSRIKAGTHKRIRH</sequence>
<evidence type="ECO:0008006" key="4">
    <source>
        <dbReference type="Google" id="ProtNLM"/>
    </source>
</evidence>
<dbReference type="RefSeq" id="WP_208842910.1">
    <property type="nucleotide sequence ID" value="NZ_CP072133.1"/>
</dbReference>
<proteinExistence type="predicted"/>